<comment type="function">
    <text evidence="5">Attaches a formyl group to the free amino group of methionyl-tRNA(fMet). The formyl group appears to play a dual role in the initiator identity of N-formylmethionyl-tRNA by promoting its recognition by IF2 and preventing the misappropriation of this tRNA by the elongation apparatus.</text>
</comment>
<dbReference type="InterPro" id="IPR001555">
    <property type="entry name" value="GART_AS"/>
</dbReference>
<dbReference type="GO" id="GO:0005829">
    <property type="term" value="C:cytosol"/>
    <property type="evidence" value="ECO:0007669"/>
    <property type="project" value="TreeGrafter"/>
</dbReference>
<accession>A0A378MGG2</accession>
<dbReference type="EMBL" id="UGPG01000001">
    <property type="protein sequence ID" value="STY42865.1"/>
    <property type="molecule type" value="Genomic_DNA"/>
</dbReference>
<evidence type="ECO:0000256" key="4">
    <source>
        <dbReference type="ARBA" id="ARBA00022917"/>
    </source>
</evidence>
<dbReference type="SUPFAM" id="SSF50486">
    <property type="entry name" value="FMT C-terminal domain-like"/>
    <property type="match status" value="1"/>
</dbReference>
<reference evidence="8 9" key="1">
    <citation type="submission" date="2018-06" db="EMBL/GenBank/DDBJ databases">
        <authorList>
            <consortium name="Pathogen Informatics"/>
            <person name="Doyle S."/>
        </authorList>
    </citation>
    <scope>NUCLEOTIDE SEQUENCE [LARGE SCALE GENOMIC DNA]</scope>
    <source>
        <strain evidence="9">NCTC 10815</strain>
    </source>
</reference>
<dbReference type="InterPro" id="IPR011034">
    <property type="entry name" value="Formyl_transferase-like_C_sf"/>
</dbReference>
<dbReference type="FunFam" id="3.40.50.12230:FF:000001">
    <property type="entry name" value="Methionyl-tRNA formyltransferase"/>
    <property type="match status" value="1"/>
</dbReference>
<dbReference type="CDD" id="cd08646">
    <property type="entry name" value="FMT_core_Met-tRNA-FMT_N"/>
    <property type="match status" value="1"/>
</dbReference>
<dbReference type="SUPFAM" id="SSF53328">
    <property type="entry name" value="Formyltransferase"/>
    <property type="match status" value="1"/>
</dbReference>
<feature type="binding site" evidence="5">
    <location>
        <begin position="109"/>
        <end position="112"/>
    </location>
    <ligand>
        <name>(6S)-5,6,7,8-tetrahydrofolate</name>
        <dbReference type="ChEBI" id="CHEBI:57453"/>
    </ligand>
</feature>
<evidence type="ECO:0000313" key="8">
    <source>
        <dbReference type="EMBL" id="STY42865.1"/>
    </source>
</evidence>
<dbReference type="InterPro" id="IPR002376">
    <property type="entry name" value="Formyl_transf_N"/>
</dbReference>
<comment type="catalytic activity">
    <reaction evidence="5">
        <text>L-methionyl-tRNA(fMet) + (6R)-10-formyltetrahydrofolate = N-formyl-L-methionyl-tRNA(fMet) + (6S)-5,6,7,8-tetrahydrofolate + H(+)</text>
        <dbReference type="Rhea" id="RHEA:24380"/>
        <dbReference type="Rhea" id="RHEA-COMP:9952"/>
        <dbReference type="Rhea" id="RHEA-COMP:9953"/>
        <dbReference type="ChEBI" id="CHEBI:15378"/>
        <dbReference type="ChEBI" id="CHEBI:57453"/>
        <dbReference type="ChEBI" id="CHEBI:78530"/>
        <dbReference type="ChEBI" id="CHEBI:78844"/>
        <dbReference type="ChEBI" id="CHEBI:195366"/>
        <dbReference type="EC" id="2.1.2.9"/>
    </reaction>
</comment>
<dbReference type="PANTHER" id="PTHR11138:SF5">
    <property type="entry name" value="METHIONYL-TRNA FORMYLTRANSFERASE, MITOCHONDRIAL"/>
    <property type="match status" value="1"/>
</dbReference>
<protein>
    <recommendedName>
        <fullName evidence="2 5">Methionyl-tRNA formyltransferase</fullName>
        <ecNumber evidence="2 5">2.1.2.9</ecNumber>
    </recommendedName>
</protein>
<feature type="domain" description="Formyl transferase C-terminal" evidence="7">
    <location>
        <begin position="203"/>
        <end position="302"/>
    </location>
</feature>
<dbReference type="FunFam" id="3.40.50.170:FF:000004">
    <property type="entry name" value="Methionyl-tRNA formyltransferase"/>
    <property type="match status" value="1"/>
</dbReference>
<evidence type="ECO:0000313" key="9">
    <source>
        <dbReference type="Proteomes" id="UP000254879"/>
    </source>
</evidence>
<dbReference type="GO" id="GO:0004479">
    <property type="term" value="F:methionyl-tRNA formyltransferase activity"/>
    <property type="evidence" value="ECO:0007669"/>
    <property type="project" value="UniProtKB-UniRule"/>
</dbReference>
<dbReference type="InterPro" id="IPR041711">
    <property type="entry name" value="Met-tRNA-FMT_N"/>
</dbReference>
<evidence type="ECO:0000256" key="1">
    <source>
        <dbReference type="ARBA" id="ARBA00010699"/>
    </source>
</evidence>
<dbReference type="NCBIfam" id="TIGR00460">
    <property type="entry name" value="fmt"/>
    <property type="match status" value="1"/>
</dbReference>
<dbReference type="Proteomes" id="UP000254879">
    <property type="component" value="Unassembled WGS sequence"/>
</dbReference>
<dbReference type="HAMAP" id="MF_00182">
    <property type="entry name" value="Formyl_trans"/>
    <property type="match status" value="1"/>
</dbReference>
<proteinExistence type="inferred from homology"/>
<gene>
    <name evidence="5 8" type="primary">fmt</name>
    <name evidence="8" type="ORF">NCTC10815_00113</name>
</gene>
<sequence>MTKIIFMGTPEFSVPVLKRLAERYDCIAVVTQPDRPVGRKRVLTPPPVKVAAEEYGIPVYQPEKLRTSEELQTLIDLEADLLVTAAYGQILPKALLDAPKHGAINVHASLLPKYRGGAPVHYAVMNGEKETGVTIMYMEEALDAGDMIASRAIPITDADNTGILFDKLSQLGADLLMETLPDFLAGRTKAIPQDESQVTFARNISREQEKIDWSKSGRTIFNQIRGLSPWPVAYTLLAGKTFKIWEATIDDNQHVEAEAGTIVIAQKDQLGISAGDGTVIFPTVIQPAGKPKMTIQSYLAGALASLKNEARFGE</sequence>
<dbReference type="EC" id="2.1.2.9" evidence="2 5"/>
<dbReference type="RefSeq" id="WP_003758604.1">
    <property type="nucleotide sequence ID" value="NZ_CABKNG010000002.1"/>
</dbReference>
<dbReference type="InterPro" id="IPR005793">
    <property type="entry name" value="Formyl_trans_C"/>
</dbReference>
<dbReference type="AlphaFoldDB" id="A0A378MGG2"/>
<dbReference type="Pfam" id="PF00551">
    <property type="entry name" value="Formyl_trans_N"/>
    <property type="match status" value="1"/>
</dbReference>
<dbReference type="PROSITE" id="PS00373">
    <property type="entry name" value="GART"/>
    <property type="match status" value="1"/>
</dbReference>
<dbReference type="InterPro" id="IPR044135">
    <property type="entry name" value="Met-tRNA-FMT_C"/>
</dbReference>
<evidence type="ECO:0000256" key="3">
    <source>
        <dbReference type="ARBA" id="ARBA00022679"/>
    </source>
</evidence>
<evidence type="ECO:0000259" key="6">
    <source>
        <dbReference type="Pfam" id="PF00551"/>
    </source>
</evidence>
<dbReference type="Pfam" id="PF02911">
    <property type="entry name" value="Formyl_trans_C"/>
    <property type="match status" value="1"/>
</dbReference>
<evidence type="ECO:0000259" key="7">
    <source>
        <dbReference type="Pfam" id="PF02911"/>
    </source>
</evidence>
<evidence type="ECO:0000256" key="2">
    <source>
        <dbReference type="ARBA" id="ARBA00012261"/>
    </source>
</evidence>
<dbReference type="PANTHER" id="PTHR11138">
    <property type="entry name" value="METHIONYL-TRNA FORMYLTRANSFERASE"/>
    <property type="match status" value="1"/>
</dbReference>
<comment type="similarity">
    <text evidence="1 5">Belongs to the Fmt family.</text>
</comment>
<organism evidence="8 9">
    <name type="scientific">Listeria grayi</name>
    <name type="common">Listeria murrayi</name>
    <dbReference type="NCBI Taxonomy" id="1641"/>
    <lineage>
        <taxon>Bacteria</taxon>
        <taxon>Bacillati</taxon>
        <taxon>Bacillota</taxon>
        <taxon>Bacilli</taxon>
        <taxon>Bacillales</taxon>
        <taxon>Listeriaceae</taxon>
        <taxon>Listeria</taxon>
    </lineage>
</organism>
<feature type="domain" description="Formyl transferase N-terminal" evidence="6">
    <location>
        <begin position="3"/>
        <end position="179"/>
    </location>
</feature>
<dbReference type="InterPro" id="IPR036477">
    <property type="entry name" value="Formyl_transf_N_sf"/>
</dbReference>
<keyword evidence="3 5" id="KW-0808">Transferase</keyword>
<name>A0A378MGG2_LISGR</name>
<dbReference type="CDD" id="cd08704">
    <property type="entry name" value="Met_tRNA_FMT_C"/>
    <property type="match status" value="1"/>
</dbReference>
<dbReference type="InterPro" id="IPR005794">
    <property type="entry name" value="Fmt"/>
</dbReference>
<evidence type="ECO:0000256" key="5">
    <source>
        <dbReference type="HAMAP-Rule" id="MF_00182"/>
    </source>
</evidence>
<keyword evidence="4 5" id="KW-0648">Protein biosynthesis</keyword>
<dbReference type="Gene3D" id="3.40.50.12230">
    <property type="match status" value="1"/>
</dbReference>